<evidence type="ECO:0000313" key="2">
    <source>
        <dbReference type="Proteomes" id="UP001234297"/>
    </source>
</evidence>
<sequence>MVNRLFSLEAFHSNGGQEIDLPGFGRGGEATSSKDGMDSDPVCMEIQSTQEAIEFNAGPNYHLESLWVDSTMELVELKGITKEHVEHEKENAHPISSGTLELLKSYMTGCK</sequence>
<organism evidence="1 2">
    <name type="scientific">Persea americana</name>
    <name type="common">Avocado</name>
    <dbReference type="NCBI Taxonomy" id="3435"/>
    <lineage>
        <taxon>Eukaryota</taxon>
        <taxon>Viridiplantae</taxon>
        <taxon>Streptophyta</taxon>
        <taxon>Embryophyta</taxon>
        <taxon>Tracheophyta</taxon>
        <taxon>Spermatophyta</taxon>
        <taxon>Magnoliopsida</taxon>
        <taxon>Magnoliidae</taxon>
        <taxon>Laurales</taxon>
        <taxon>Lauraceae</taxon>
        <taxon>Persea</taxon>
    </lineage>
</organism>
<dbReference type="EMBL" id="CM056818">
    <property type="protein sequence ID" value="KAJ8623275.1"/>
    <property type="molecule type" value="Genomic_DNA"/>
</dbReference>
<name>A0ACC2KQH0_PERAE</name>
<gene>
    <name evidence="1" type="ORF">MRB53_031804</name>
</gene>
<accession>A0ACC2KQH0</accession>
<dbReference type="Proteomes" id="UP001234297">
    <property type="component" value="Chromosome 10"/>
</dbReference>
<comment type="caution">
    <text evidence="1">The sequence shown here is derived from an EMBL/GenBank/DDBJ whole genome shotgun (WGS) entry which is preliminary data.</text>
</comment>
<protein>
    <submittedName>
        <fullName evidence="1">Uncharacterized protein</fullName>
    </submittedName>
</protein>
<keyword evidence="2" id="KW-1185">Reference proteome</keyword>
<evidence type="ECO:0000313" key="1">
    <source>
        <dbReference type="EMBL" id="KAJ8623275.1"/>
    </source>
</evidence>
<proteinExistence type="predicted"/>
<reference evidence="1 2" key="1">
    <citation type="journal article" date="2022" name="Hortic Res">
        <title>A haplotype resolved chromosomal level avocado genome allows analysis of novel avocado genes.</title>
        <authorList>
            <person name="Nath O."/>
            <person name="Fletcher S.J."/>
            <person name="Hayward A."/>
            <person name="Shaw L.M."/>
            <person name="Masouleh A.K."/>
            <person name="Furtado A."/>
            <person name="Henry R.J."/>
            <person name="Mitter N."/>
        </authorList>
    </citation>
    <scope>NUCLEOTIDE SEQUENCE [LARGE SCALE GENOMIC DNA]</scope>
    <source>
        <strain evidence="2">cv. Hass</strain>
    </source>
</reference>